<gene>
    <name evidence="2" type="ORF">EHS89_14355</name>
</gene>
<comment type="caution">
    <text evidence="2">The sequence shown here is derived from an EMBL/GenBank/DDBJ whole genome shotgun (WGS) entry which is preliminary data.</text>
</comment>
<dbReference type="OrthoDB" id="881413at2"/>
<dbReference type="InterPro" id="IPR011856">
    <property type="entry name" value="tRNA_endonuc-like_dom_sf"/>
</dbReference>
<name>A0A3P1SML6_9GAMM</name>
<accession>A0A3P1SML6</accession>
<dbReference type="InterPro" id="IPR014833">
    <property type="entry name" value="TnsA_N"/>
</dbReference>
<keyword evidence="3" id="KW-1185">Reference proteome</keyword>
<organism evidence="2 3">
    <name type="scientific">Amphritea balenae</name>
    <dbReference type="NCBI Taxonomy" id="452629"/>
    <lineage>
        <taxon>Bacteria</taxon>
        <taxon>Pseudomonadati</taxon>
        <taxon>Pseudomonadota</taxon>
        <taxon>Gammaproteobacteria</taxon>
        <taxon>Oceanospirillales</taxon>
        <taxon>Oceanospirillaceae</taxon>
        <taxon>Amphritea</taxon>
    </lineage>
</organism>
<evidence type="ECO:0000313" key="3">
    <source>
        <dbReference type="Proteomes" id="UP000267535"/>
    </source>
</evidence>
<dbReference type="EMBL" id="RQXV01000008">
    <property type="protein sequence ID" value="RRC98270.1"/>
    <property type="molecule type" value="Genomic_DNA"/>
</dbReference>
<proteinExistence type="predicted"/>
<dbReference type="Proteomes" id="UP000267535">
    <property type="component" value="Unassembled WGS sequence"/>
</dbReference>
<protein>
    <recommendedName>
        <fullName evidence="1">TnsA endonuclease N-terminal domain-containing protein</fullName>
    </recommendedName>
</protein>
<dbReference type="Gene3D" id="3.40.1350.10">
    <property type="match status" value="1"/>
</dbReference>
<reference evidence="2 3" key="1">
    <citation type="submission" date="2018-11" db="EMBL/GenBank/DDBJ databases">
        <title>The draft genome sequence of Amphritea balenae JAMM 1525T.</title>
        <authorList>
            <person name="Fang Z."/>
            <person name="Zhang Y."/>
            <person name="Han X."/>
        </authorList>
    </citation>
    <scope>NUCLEOTIDE SEQUENCE [LARGE SCALE GENOMIC DNA]</scope>
    <source>
        <strain evidence="2 3">JAMM 1525</strain>
    </source>
</reference>
<feature type="domain" description="TnsA endonuclease N-terminal" evidence="1">
    <location>
        <begin position="42"/>
        <end position="120"/>
    </location>
</feature>
<dbReference type="Pfam" id="PF08722">
    <property type="entry name" value="Tn7_TnsA-like_N"/>
    <property type="match status" value="1"/>
</dbReference>
<evidence type="ECO:0000259" key="1">
    <source>
        <dbReference type="Pfam" id="PF08722"/>
    </source>
</evidence>
<dbReference type="GO" id="GO:0003676">
    <property type="term" value="F:nucleic acid binding"/>
    <property type="evidence" value="ECO:0007669"/>
    <property type="project" value="InterPro"/>
</dbReference>
<dbReference type="AlphaFoldDB" id="A0A3P1SML6"/>
<sequence>MRLIAKHSPIRPTRQFWSHKNQTIYFMESGLEREFALRCEFDPQVISYRCQIDSIYYSLPGETRRRRYTPDTLMEHAQMGLTAIEVKPERYTLKPIILAKHARLQEIYAEQNTTFLVLTEHDIRNRYLTSNYSNLYRFLRFEIDIAVLQELKAHFPNGMTLEEVRVHPARSDAWMSTAYQAIAHNIAITDLTPLISNSTQLEWTQ</sequence>
<evidence type="ECO:0000313" key="2">
    <source>
        <dbReference type="EMBL" id="RRC98270.1"/>
    </source>
</evidence>
<dbReference type="RefSeq" id="WP_124926850.1">
    <property type="nucleotide sequence ID" value="NZ_BMOH01000007.1"/>
</dbReference>